<dbReference type="EMBL" id="RHJS01000002">
    <property type="protein sequence ID" value="RRK35491.1"/>
    <property type="molecule type" value="Genomic_DNA"/>
</dbReference>
<evidence type="ECO:0000259" key="4">
    <source>
        <dbReference type="PROSITE" id="PS51379"/>
    </source>
</evidence>
<comment type="caution">
    <text evidence="5">The sequence shown here is derived from an EMBL/GenBank/DDBJ whole genome shotgun (WGS) entry which is preliminary data.</text>
</comment>
<dbReference type="Gene3D" id="3.30.70.20">
    <property type="match status" value="1"/>
</dbReference>
<dbReference type="PROSITE" id="PS00198">
    <property type="entry name" value="4FE4S_FER_1"/>
    <property type="match status" value="1"/>
</dbReference>
<evidence type="ECO:0000256" key="1">
    <source>
        <dbReference type="ARBA" id="ARBA00022723"/>
    </source>
</evidence>
<evidence type="ECO:0000256" key="2">
    <source>
        <dbReference type="ARBA" id="ARBA00023004"/>
    </source>
</evidence>
<dbReference type="Pfam" id="PF12800">
    <property type="entry name" value="Fer4_4"/>
    <property type="match status" value="1"/>
</dbReference>
<evidence type="ECO:0000313" key="5">
    <source>
        <dbReference type="EMBL" id="RRK35491.1"/>
    </source>
</evidence>
<dbReference type="Pfam" id="PF00037">
    <property type="entry name" value="Fer4"/>
    <property type="match status" value="1"/>
</dbReference>
<dbReference type="InterPro" id="IPR017896">
    <property type="entry name" value="4Fe4S_Fe-S-bd"/>
</dbReference>
<dbReference type="Proteomes" id="UP000274920">
    <property type="component" value="Unassembled WGS sequence"/>
</dbReference>
<feature type="domain" description="4Fe-4S ferredoxin-type" evidence="4">
    <location>
        <begin position="153"/>
        <end position="185"/>
    </location>
</feature>
<name>A0A426DRY5_9FIRM</name>
<dbReference type="PANTHER" id="PTHR42827:SF1">
    <property type="entry name" value="IRON-SULFUR CLUSTER-BINDING PROTEIN"/>
    <property type="match status" value="1"/>
</dbReference>
<reference evidence="5" key="1">
    <citation type="submission" date="2018-10" db="EMBL/GenBank/DDBJ databases">
        <title>Schaedlerella arabinophila gen. nov. sp. nov., isolated from the mouse intestinal tract and comparative analysis with the genome of the closely related altered Schaedler flora strain ASF502.</title>
        <authorList>
            <person name="Miyake S."/>
            <person name="Soh M."/>
            <person name="Seedorf H."/>
        </authorList>
    </citation>
    <scope>NUCLEOTIDE SEQUENCE [LARGE SCALE GENOMIC DNA]</scope>
    <source>
        <strain evidence="5">DSM 106076</strain>
    </source>
</reference>
<sequence>MDNKRVKEILFGLGADLCGIASIDRFHDAPKGYHPTDVLPTCKSVISFGCRFPIGTLSCTSPVPYTRARNSITSKMDAMALDFCIEMEKYQIACVPIPTNESQWDDNTKRWRSIISQKHAAQAAGLGTIGRHSLLITPEFGSMVWLGAVLCEQELECDELKDNICNNCNACVNICPVNALEHLELKQQACWDYAFGDDKTIQSWVISCHKCRDICPYNLGTENSSFFIHRNSK</sequence>
<keyword evidence="1" id="KW-0479">Metal-binding</keyword>
<dbReference type="InterPro" id="IPR017900">
    <property type="entry name" value="4Fe4S_Fe_S_CS"/>
</dbReference>
<dbReference type="PROSITE" id="PS51379">
    <property type="entry name" value="4FE4S_FER_2"/>
    <property type="match status" value="1"/>
</dbReference>
<proteinExistence type="predicted"/>
<organism evidence="5 6">
    <name type="scientific">Schaedlerella arabinosiphila</name>
    <dbReference type="NCBI Taxonomy" id="2044587"/>
    <lineage>
        <taxon>Bacteria</taxon>
        <taxon>Bacillati</taxon>
        <taxon>Bacillota</taxon>
        <taxon>Clostridia</taxon>
        <taxon>Lachnospirales</taxon>
        <taxon>Lachnospiraceae</taxon>
        <taxon>Schaedlerella</taxon>
    </lineage>
</organism>
<evidence type="ECO:0000313" key="6">
    <source>
        <dbReference type="Proteomes" id="UP000274920"/>
    </source>
</evidence>
<dbReference type="PANTHER" id="PTHR42827">
    <property type="entry name" value="IRON-SULFUR CLUSTER-BINDING PROTEIN-RELATED"/>
    <property type="match status" value="1"/>
</dbReference>
<gene>
    <name evidence="5" type="ORF">EBB54_23265</name>
</gene>
<dbReference type="GO" id="GO:0051536">
    <property type="term" value="F:iron-sulfur cluster binding"/>
    <property type="evidence" value="ECO:0007669"/>
    <property type="project" value="UniProtKB-KW"/>
</dbReference>
<accession>A0A426DRY5</accession>
<protein>
    <submittedName>
        <fullName evidence="5">Epoxyqueuosine reductase</fullName>
    </submittedName>
</protein>
<dbReference type="AlphaFoldDB" id="A0A426DRY5"/>
<dbReference type="SUPFAM" id="SSF46548">
    <property type="entry name" value="alpha-helical ferredoxin"/>
    <property type="match status" value="1"/>
</dbReference>
<keyword evidence="2" id="KW-0408">Iron</keyword>
<keyword evidence="3" id="KW-0411">Iron-sulfur</keyword>
<keyword evidence="6" id="KW-1185">Reference proteome</keyword>
<evidence type="ECO:0000256" key="3">
    <source>
        <dbReference type="ARBA" id="ARBA00023014"/>
    </source>
</evidence>
<dbReference type="GO" id="GO:0046872">
    <property type="term" value="F:metal ion binding"/>
    <property type="evidence" value="ECO:0007669"/>
    <property type="project" value="UniProtKB-KW"/>
</dbReference>